<organism evidence="1 2">
    <name type="scientific">Flavobacterium limi</name>
    <dbReference type="NCBI Taxonomy" id="2045105"/>
    <lineage>
        <taxon>Bacteria</taxon>
        <taxon>Pseudomonadati</taxon>
        <taxon>Bacteroidota</taxon>
        <taxon>Flavobacteriia</taxon>
        <taxon>Flavobacteriales</taxon>
        <taxon>Flavobacteriaceae</taxon>
        <taxon>Flavobacterium</taxon>
    </lineage>
</organism>
<comment type="caution">
    <text evidence="1">The sequence shown here is derived from an EMBL/GenBank/DDBJ whole genome shotgun (WGS) entry which is preliminary data.</text>
</comment>
<accession>A0ABQ1U3Z8</accession>
<dbReference type="Proteomes" id="UP000655016">
    <property type="component" value="Unassembled WGS sequence"/>
</dbReference>
<evidence type="ECO:0000313" key="1">
    <source>
        <dbReference type="EMBL" id="GGF08497.1"/>
    </source>
</evidence>
<dbReference type="EMBL" id="BMKP01000003">
    <property type="protein sequence ID" value="GGF08497.1"/>
    <property type="molecule type" value="Genomic_DNA"/>
</dbReference>
<name>A0ABQ1U3Z8_9FLAO</name>
<protein>
    <submittedName>
        <fullName evidence="1">Uncharacterized protein</fullName>
    </submittedName>
</protein>
<sequence>MLDYSDYDSLDDLSNYFKIADFKKIVVVASGPSAKKIVPEKDALYFCCNDSINIVKSMPHVYVVHDPFYLTLYLKSFMASEKWLGTIFWIIDNNSKVNSNSFEKVLHYILRKHRNKREFLITNYKYNKSSELLHKELTESLKEDFNFTYQSINSGFNTLMLAAVLACRKNKVLEIYGLDMGIGGNQYYNKKASIGKSISGDHNKEIVKDFLNQLYKRKNKIYNASNFMNYEDVKIDKPIQE</sequence>
<reference evidence="2" key="1">
    <citation type="journal article" date="2019" name="Int. J. Syst. Evol. Microbiol.">
        <title>The Global Catalogue of Microorganisms (GCM) 10K type strain sequencing project: providing services to taxonomists for standard genome sequencing and annotation.</title>
        <authorList>
            <consortium name="The Broad Institute Genomics Platform"/>
            <consortium name="The Broad Institute Genome Sequencing Center for Infectious Disease"/>
            <person name="Wu L."/>
            <person name="Ma J."/>
        </authorList>
    </citation>
    <scope>NUCLEOTIDE SEQUENCE [LARGE SCALE GENOMIC DNA]</scope>
    <source>
        <strain evidence="2">CGMCC 1.16060</strain>
    </source>
</reference>
<evidence type="ECO:0000313" key="2">
    <source>
        <dbReference type="Proteomes" id="UP000655016"/>
    </source>
</evidence>
<gene>
    <name evidence="1" type="ORF">GCM10011518_17150</name>
</gene>
<proteinExistence type="predicted"/>
<keyword evidence="2" id="KW-1185">Reference proteome</keyword>